<protein>
    <submittedName>
        <fullName evidence="3">Si:dkey-23i12.7</fullName>
    </submittedName>
</protein>
<dbReference type="GO" id="GO:0005634">
    <property type="term" value="C:nucleus"/>
    <property type="evidence" value="ECO:0007669"/>
    <property type="project" value="TreeGrafter"/>
</dbReference>
<dbReference type="SMART" id="SM00338">
    <property type="entry name" value="BRLZ"/>
    <property type="match status" value="1"/>
</dbReference>
<feature type="compositionally biased region" description="Basic and acidic residues" evidence="1">
    <location>
        <begin position="36"/>
        <end position="64"/>
    </location>
</feature>
<name>A0A3B4GMZ1_9CICH</name>
<feature type="region of interest" description="Disordered" evidence="1">
    <location>
        <begin position="1"/>
        <end position="64"/>
    </location>
</feature>
<dbReference type="Gene3D" id="1.20.5.170">
    <property type="match status" value="1"/>
</dbReference>
<dbReference type="PROSITE" id="PS50217">
    <property type="entry name" value="BZIP"/>
    <property type="match status" value="1"/>
</dbReference>
<evidence type="ECO:0000313" key="3">
    <source>
        <dbReference type="Ensembl" id="ENSPNYP00000024457.1"/>
    </source>
</evidence>
<dbReference type="GeneTree" id="ENSGT01030000234924"/>
<dbReference type="PROSITE" id="PS00036">
    <property type="entry name" value="BZIP_BASIC"/>
    <property type="match status" value="1"/>
</dbReference>
<dbReference type="InterPro" id="IPR046347">
    <property type="entry name" value="bZIP_sf"/>
</dbReference>
<dbReference type="PANTHER" id="PTHR23351">
    <property type="entry name" value="FOS TRANSCRIPTION FACTOR-RELATED"/>
    <property type="match status" value="1"/>
</dbReference>
<dbReference type="STRING" id="303518.ENSPNYP00000024457"/>
<dbReference type="Pfam" id="PF00170">
    <property type="entry name" value="bZIP_1"/>
    <property type="match status" value="1"/>
</dbReference>
<dbReference type="AlphaFoldDB" id="A0A3B4GMZ1"/>
<dbReference type="GO" id="GO:0000981">
    <property type="term" value="F:DNA-binding transcription factor activity, RNA polymerase II-specific"/>
    <property type="evidence" value="ECO:0007669"/>
    <property type="project" value="TreeGrafter"/>
</dbReference>
<reference evidence="3" key="1">
    <citation type="submission" date="2023-09" db="UniProtKB">
        <authorList>
            <consortium name="Ensembl"/>
        </authorList>
    </citation>
    <scope>IDENTIFICATION</scope>
</reference>
<organism evidence="3">
    <name type="scientific">Pundamilia nyererei</name>
    <dbReference type="NCBI Taxonomy" id="303518"/>
    <lineage>
        <taxon>Eukaryota</taxon>
        <taxon>Metazoa</taxon>
        <taxon>Chordata</taxon>
        <taxon>Craniata</taxon>
        <taxon>Vertebrata</taxon>
        <taxon>Euteleostomi</taxon>
        <taxon>Actinopterygii</taxon>
        <taxon>Neopterygii</taxon>
        <taxon>Teleostei</taxon>
        <taxon>Neoteleostei</taxon>
        <taxon>Acanthomorphata</taxon>
        <taxon>Ovalentaria</taxon>
        <taxon>Cichlomorphae</taxon>
        <taxon>Cichliformes</taxon>
        <taxon>Cichlidae</taxon>
        <taxon>African cichlids</taxon>
        <taxon>Pseudocrenilabrinae</taxon>
        <taxon>Haplochromini</taxon>
        <taxon>Pundamilia</taxon>
    </lineage>
</organism>
<dbReference type="GO" id="GO:0000978">
    <property type="term" value="F:RNA polymerase II cis-regulatory region sequence-specific DNA binding"/>
    <property type="evidence" value="ECO:0007669"/>
    <property type="project" value="TreeGrafter"/>
</dbReference>
<dbReference type="PANTHER" id="PTHR23351:SF51">
    <property type="entry name" value="BASIC LEUCINE ZIPPER TRANSCRIPTIONAL FACTOR ATF-LIKE"/>
    <property type="match status" value="1"/>
</dbReference>
<evidence type="ECO:0000256" key="1">
    <source>
        <dbReference type="SAM" id="MobiDB-lite"/>
    </source>
</evidence>
<proteinExistence type="predicted"/>
<sequence>VGSETNMLHVKAARPPPPALQGNGSMGPRGTKRREKNRDAARKSRRKQTERADELHESLEHSNSALHKEIAALKKELHLLTMSLERHEPYCRLPSSLAGSSSNYANSVIYSRMCFLTPGKADDCSGHRVPGSALRAEKP</sequence>
<evidence type="ECO:0000259" key="2">
    <source>
        <dbReference type="PROSITE" id="PS50217"/>
    </source>
</evidence>
<accession>A0A3B4GMZ1</accession>
<feature type="domain" description="BZIP" evidence="2">
    <location>
        <begin position="27"/>
        <end position="87"/>
    </location>
</feature>
<dbReference type="SUPFAM" id="SSF57959">
    <property type="entry name" value="Leucine zipper domain"/>
    <property type="match status" value="1"/>
</dbReference>
<dbReference type="Ensembl" id="ENSPNYT00000025057.1">
    <property type="protein sequence ID" value="ENSPNYP00000024457.1"/>
    <property type="gene ID" value="ENSPNYG00000018470.1"/>
</dbReference>
<dbReference type="InterPro" id="IPR000837">
    <property type="entry name" value="AP-1"/>
</dbReference>
<dbReference type="InterPro" id="IPR004827">
    <property type="entry name" value="bZIP"/>
</dbReference>